<dbReference type="InterPro" id="IPR036567">
    <property type="entry name" value="RHF-like"/>
</dbReference>
<evidence type="ECO:0000313" key="2">
    <source>
        <dbReference type="EMBL" id="QYD67819.1"/>
    </source>
</evidence>
<protein>
    <submittedName>
        <fullName evidence="2">HPF/RaiA family ribosome-associated protein</fullName>
    </submittedName>
</protein>
<name>A0ABX8UGG4_9BURK</name>
<dbReference type="SUPFAM" id="SSF69754">
    <property type="entry name" value="Ribosome binding protein Y (YfiA homologue)"/>
    <property type="match status" value="1"/>
</dbReference>
<proteinExistence type="predicted"/>
<keyword evidence="3" id="KW-1185">Reference proteome</keyword>
<reference evidence="2 3" key="1">
    <citation type="submission" date="2021-07" db="EMBL/GenBank/DDBJ databases">
        <title>Paraburkholderia edwinii protects Aspergillus sp. from phenazines by acting as a toxin sponge.</title>
        <authorList>
            <person name="Dahlstrom K.M."/>
            <person name="Newman D.K."/>
        </authorList>
    </citation>
    <scope>NUCLEOTIDE SEQUENCE [LARGE SCALE GENOMIC DNA]</scope>
    <source>
        <strain evidence="2 3">Pe01</strain>
    </source>
</reference>
<sequence>MEISIQTSGLQLSRRESDALREHVHKRIRETFARIARRISHVSVHLEDVDGPRGGGHAMHCLVKVGIGGSTAALAQGRDRNLFALVNRVSACAAGNTLKRLKRRIDIASLRKKNGPPDNGPGDKEPAPKEPSVPAVPICMSFT</sequence>
<dbReference type="EMBL" id="CP080095">
    <property type="protein sequence ID" value="QYD67819.1"/>
    <property type="molecule type" value="Genomic_DNA"/>
</dbReference>
<dbReference type="Proteomes" id="UP000826462">
    <property type="component" value="Chromosome 1"/>
</dbReference>
<feature type="region of interest" description="Disordered" evidence="1">
    <location>
        <begin position="108"/>
        <end position="143"/>
    </location>
</feature>
<evidence type="ECO:0000256" key="1">
    <source>
        <dbReference type="SAM" id="MobiDB-lite"/>
    </source>
</evidence>
<gene>
    <name evidence="2" type="ORF">KZJ38_16010</name>
</gene>
<evidence type="ECO:0000313" key="3">
    <source>
        <dbReference type="Proteomes" id="UP000826462"/>
    </source>
</evidence>
<accession>A0ABX8UGG4</accession>
<dbReference type="RefSeq" id="WP_219797102.1">
    <property type="nucleotide sequence ID" value="NZ_CP080095.1"/>
</dbReference>
<dbReference type="Gene3D" id="3.30.160.100">
    <property type="entry name" value="Ribosome hibernation promotion factor-like"/>
    <property type="match status" value="1"/>
</dbReference>
<organism evidence="2 3">
    <name type="scientific">Paraburkholderia edwinii</name>
    <dbReference type="NCBI Taxonomy" id="2861782"/>
    <lineage>
        <taxon>Bacteria</taxon>
        <taxon>Pseudomonadati</taxon>
        <taxon>Pseudomonadota</taxon>
        <taxon>Betaproteobacteria</taxon>
        <taxon>Burkholderiales</taxon>
        <taxon>Burkholderiaceae</taxon>
        <taxon>Paraburkholderia</taxon>
    </lineage>
</organism>